<comment type="caution">
    <text evidence="2">The sequence shown here is derived from an EMBL/GenBank/DDBJ whole genome shotgun (WGS) entry which is preliminary data.</text>
</comment>
<name>A0A0F9XK40_9ZZZZ</name>
<dbReference type="InterPro" id="IPR027417">
    <property type="entry name" value="P-loop_NTPase"/>
</dbReference>
<dbReference type="InterPro" id="IPR000863">
    <property type="entry name" value="Sulfotransferase_dom"/>
</dbReference>
<organism evidence="2">
    <name type="scientific">marine sediment metagenome</name>
    <dbReference type="NCBI Taxonomy" id="412755"/>
    <lineage>
        <taxon>unclassified sequences</taxon>
        <taxon>metagenomes</taxon>
        <taxon>ecological metagenomes</taxon>
    </lineage>
</organism>
<sequence length="238" mass="27537">MGVAYGRHDGGGNKAMNRTIVSYPGSGRTWLRVVIGKLCSLQNGTSDKDLFRTPGYNFFHILPPEGLMGRNLFLLRDPKDVLKSSYYEYKYRLKRGADDIGTFSEFLRGPAGASQITRRYNNWHDVWEKDSISGVEFYEDIVADPIGEFSDLLDWFGQEYKPMDLAEAVKFAEFENLRRLSKEQYFNSTYLNAENPNDARTYKFRVGRVGEGNAFIPEEDMEYVEKTFSKIKWSRYRG</sequence>
<proteinExistence type="predicted"/>
<protein>
    <recommendedName>
        <fullName evidence="1">Sulfotransferase domain-containing protein</fullName>
    </recommendedName>
</protein>
<gene>
    <name evidence="2" type="ORF">LCGC14_0209240</name>
</gene>
<reference evidence="2" key="1">
    <citation type="journal article" date="2015" name="Nature">
        <title>Complex archaea that bridge the gap between prokaryotes and eukaryotes.</title>
        <authorList>
            <person name="Spang A."/>
            <person name="Saw J.H."/>
            <person name="Jorgensen S.L."/>
            <person name="Zaremba-Niedzwiedzka K."/>
            <person name="Martijn J."/>
            <person name="Lind A.E."/>
            <person name="van Eijk R."/>
            <person name="Schleper C."/>
            <person name="Guy L."/>
            <person name="Ettema T.J."/>
        </authorList>
    </citation>
    <scope>NUCLEOTIDE SEQUENCE</scope>
</reference>
<feature type="domain" description="Sulfotransferase" evidence="1">
    <location>
        <begin position="72"/>
        <end position="229"/>
    </location>
</feature>
<dbReference type="AlphaFoldDB" id="A0A0F9XK40"/>
<dbReference type="EMBL" id="LAZR01000095">
    <property type="protein sequence ID" value="KKN92433.1"/>
    <property type="molecule type" value="Genomic_DNA"/>
</dbReference>
<accession>A0A0F9XK40</accession>
<dbReference type="GO" id="GO:0008146">
    <property type="term" value="F:sulfotransferase activity"/>
    <property type="evidence" value="ECO:0007669"/>
    <property type="project" value="InterPro"/>
</dbReference>
<evidence type="ECO:0000259" key="1">
    <source>
        <dbReference type="Pfam" id="PF00685"/>
    </source>
</evidence>
<dbReference type="SUPFAM" id="SSF52540">
    <property type="entry name" value="P-loop containing nucleoside triphosphate hydrolases"/>
    <property type="match status" value="1"/>
</dbReference>
<dbReference type="Gene3D" id="3.40.50.300">
    <property type="entry name" value="P-loop containing nucleotide triphosphate hydrolases"/>
    <property type="match status" value="1"/>
</dbReference>
<dbReference type="Pfam" id="PF00685">
    <property type="entry name" value="Sulfotransfer_1"/>
    <property type="match status" value="1"/>
</dbReference>
<evidence type="ECO:0000313" key="2">
    <source>
        <dbReference type="EMBL" id="KKN92433.1"/>
    </source>
</evidence>